<protein>
    <submittedName>
        <fullName evidence="1">Uncharacterized protein</fullName>
    </submittedName>
</protein>
<accession>A0ABR7ZHX0</accession>
<gene>
    <name evidence="1" type="ORF">H6F81_13380</name>
</gene>
<name>A0ABR7ZHX0_ANACY</name>
<reference evidence="1 2" key="1">
    <citation type="journal article" date="2020" name="ISME J.">
        <title>Comparative genomics reveals insights into cyanobacterial evolution and habitat adaptation.</title>
        <authorList>
            <person name="Chen M.Y."/>
            <person name="Teng W.K."/>
            <person name="Zhao L."/>
            <person name="Hu C.X."/>
            <person name="Zhou Y.K."/>
            <person name="Han B.P."/>
            <person name="Song L.R."/>
            <person name="Shu W.S."/>
        </authorList>
    </citation>
    <scope>NUCLEOTIDE SEQUENCE [LARGE SCALE GENOMIC DNA]</scope>
    <source>
        <strain evidence="1 2">FACHB-318</strain>
    </source>
</reference>
<dbReference type="Proteomes" id="UP000638897">
    <property type="component" value="Unassembled WGS sequence"/>
</dbReference>
<sequence length="46" mass="5037">MTKVFMADNTPKFSQGSTSDIVGYEDFLADLKTRISNAQLRAVVAV</sequence>
<evidence type="ECO:0000313" key="1">
    <source>
        <dbReference type="EMBL" id="MBD2172219.1"/>
    </source>
</evidence>
<dbReference type="RefSeq" id="WP_190449634.1">
    <property type="nucleotide sequence ID" value="NZ_JACJQC010000010.1"/>
</dbReference>
<proteinExistence type="predicted"/>
<comment type="caution">
    <text evidence="1">The sequence shown here is derived from an EMBL/GenBank/DDBJ whole genome shotgun (WGS) entry which is preliminary data.</text>
</comment>
<organism evidence="1 2">
    <name type="scientific">Anabaena cylindrica FACHB-318</name>
    <dbReference type="NCBI Taxonomy" id="2692880"/>
    <lineage>
        <taxon>Bacteria</taxon>
        <taxon>Bacillati</taxon>
        <taxon>Cyanobacteriota</taxon>
        <taxon>Cyanophyceae</taxon>
        <taxon>Nostocales</taxon>
        <taxon>Nostocaceae</taxon>
        <taxon>Anabaena</taxon>
    </lineage>
</organism>
<evidence type="ECO:0000313" key="2">
    <source>
        <dbReference type="Proteomes" id="UP000638897"/>
    </source>
</evidence>
<keyword evidence="2" id="KW-1185">Reference proteome</keyword>
<dbReference type="EMBL" id="JACJQC010000010">
    <property type="protein sequence ID" value="MBD2172219.1"/>
    <property type="molecule type" value="Genomic_DNA"/>
</dbReference>